<dbReference type="InterPro" id="IPR042179">
    <property type="entry name" value="KGD_C_sf"/>
</dbReference>
<dbReference type="InterPro" id="IPR005475">
    <property type="entry name" value="Transketolase-like_Pyr-bd"/>
</dbReference>
<gene>
    <name evidence="5" type="ORF">PACLA_8A009177</name>
</gene>
<dbReference type="Gene3D" id="3.40.50.11610">
    <property type="entry name" value="Multifunctional 2-oxoglutarate metabolism enzyme, C-terminal domain"/>
    <property type="match status" value="1"/>
</dbReference>
<keyword evidence="4" id="KW-0786">Thiamine pyrophosphate</keyword>
<dbReference type="GO" id="GO:0016624">
    <property type="term" value="F:oxidoreductase activity, acting on the aldehyde or oxo group of donors, disulfide as acceptor"/>
    <property type="evidence" value="ECO:0007669"/>
    <property type="project" value="InterPro"/>
</dbReference>
<comment type="similarity">
    <text evidence="2">Belongs to the alpha-ketoglutarate dehydrogenase family.</text>
</comment>
<evidence type="ECO:0000313" key="6">
    <source>
        <dbReference type="Proteomes" id="UP001152795"/>
    </source>
</evidence>
<accession>A0A7D9KBB3</accession>
<sequence length="154" mass="17223">MFDYISHVGHNVRISGQDVGRGTFSHRHVMLVCQESDRMYIPLNHMCTDQSSFLEVCNSPLSEEAVLGFEYGMSLEDPSNLIIWEAQFGDFYNGAQVIVDTFVSAGETKWLLQSGLVMLLPHGMDGMGPEHSSCRIERFLQLSDSEEDAVDGDN</sequence>
<evidence type="ECO:0000256" key="2">
    <source>
        <dbReference type="ARBA" id="ARBA00006936"/>
    </source>
</evidence>
<dbReference type="PANTHER" id="PTHR23152">
    <property type="entry name" value="2-OXOGLUTARATE DEHYDROGENASE"/>
    <property type="match status" value="1"/>
</dbReference>
<proteinExistence type="inferred from homology"/>
<keyword evidence="6" id="KW-1185">Reference proteome</keyword>
<dbReference type="Gene3D" id="3.40.50.12470">
    <property type="match status" value="1"/>
</dbReference>
<protein>
    <submittedName>
        <fullName evidence="5">Probable 2-oxoglutarate dehydrogenase E1 component DHKTD1, mitochondrial, partial</fullName>
    </submittedName>
</protein>
<dbReference type="SUPFAM" id="SSF52518">
    <property type="entry name" value="Thiamin diphosphate-binding fold (THDP-binding)"/>
    <property type="match status" value="1"/>
</dbReference>
<dbReference type="InterPro" id="IPR011603">
    <property type="entry name" value="2oxoglutarate_DH_E1"/>
</dbReference>
<evidence type="ECO:0000256" key="1">
    <source>
        <dbReference type="ARBA" id="ARBA00001964"/>
    </source>
</evidence>
<dbReference type="SMART" id="SM00861">
    <property type="entry name" value="Transket_pyr"/>
    <property type="match status" value="1"/>
</dbReference>
<evidence type="ECO:0000256" key="3">
    <source>
        <dbReference type="ARBA" id="ARBA00023002"/>
    </source>
</evidence>
<dbReference type="OrthoDB" id="5966088at2759"/>
<evidence type="ECO:0000256" key="4">
    <source>
        <dbReference type="ARBA" id="ARBA00023052"/>
    </source>
</evidence>
<dbReference type="EMBL" id="CACRXK020032458">
    <property type="protein sequence ID" value="CAB4043470.1"/>
    <property type="molecule type" value="Genomic_DNA"/>
</dbReference>
<feature type="non-terminal residue" evidence="5">
    <location>
        <position position="154"/>
    </location>
</feature>
<reference evidence="5" key="1">
    <citation type="submission" date="2020-04" db="EMBL/GenBank/DDBJ databases">
        <authorList>
            <person name="Alioto T."/>
            <person name="Alioto T."/>
            <person name="Gomez Garrido J."/>
        </authorList>
    </citation>
    <scope>NUCLEOTIDE SEQUENCE</scope>
    <source>
        <strain evidence="5">A484AB</strain>
    </source>
</reference>
<dbReference type="GO" id="GO:0030976">
    <property type="term" value="F:thiamine pyrophosphate binding"/>
    <property type="evidence" value="ECO:0007669"/>
    <property type="project" value="InterPro"/>
</dbReference>
<evidence type="ECO:0000313" key="5">
    <source>
        <dbReference type="EMBL" id="CAB4043470.1"/>
    </source>
</evidence>
<organism evidence="5 6">
    <name type="scientific">Paramuricea clavata</name>
    <name type="common">Red gorgonian</name>
    <name type="synonym">Violescent sea-whip</name>
    <dbReference type="NCBI Taxonomy" id="317549"/>
    <lineage>
        <taxon>Eukaryota</taxon>
        <taxon>Metazoa</taxon>
        <taxon>Cnidaria</taxon>
        <taxon>Anthozoa</taxon>
        <taxon>Octocorallia</taxon>
        <taxon>Malacalcyonacea</taxon>
        <taxon>Plexauridae</taxon>
        <taxon>Paramuricea</taxon>
    </lineage>
</organism>
<comment type="cofactor">
    <cofactor evidence="1">
        <name>thiamine diphosphate</name>
        <dbReference type="ChEBI" id="CHEBI:58937"/>
    </cofactor>
</comment>
<name>A0A7D9KBB3_PARCT</name>
<dbReference type="Pfam" id="PF02779">
    <property type="entry name" value="Transket_pyr"/>
    <property type="match status" value="1"/>
</dbReference>
<comment type="caution">
    <text evidence="5">The sequence shown here is derived from an EMBL/GenBank/DDBJ whole genome shotgun (WGS) entry which is preliminary data.</text>
</comment>
<dbReference type="Proteomes" id="UP001152795">
    <property type="component" value="Unassembled WGS sequence"/>
</dbReference>
<dbReference type="AlphaFoldDB" id="A0A7D9KBB3"/>
<dbReference type="PANTHER" id="PTHR23152:SF4">
    <property type="entry name" value="2-OXOADIPATE DEHYDROGENASE COMPLEX COMPONENT E1"/>
    <property type="match status" value="1"/>
</dbReference>
<dbReference type="InterPro" id="IPR029061">
    <property type="entry name" value="THDP-binding"/>
</dbReference>
<keyword evidence="3" id="KW-0560">Oxidoreductase</keyword>